<comment type="subcellular location">
    <subcellularLocation>
        <location evidence="1">Cell envelope</location>
    </subcellularLocation>
</comment>
<accession>A0ABW9XBA1</accession>
<dbReference type="Pfam" id="PF13407">
    <property type="entry name" value="Peripla_BP_4"/>
    <property type="match status" value="1"/>
</dbReference>
<gene>
    <name evidence="5" type="ORF">GTZ99_04565</name>
</gene>
<keyword evidence="3" id="KW-0732">Signal</keyword>
<reference evidence="6" key="1">
    <citation type="submission" date="2020-01" db="EMBL/GenBank/DDBJ databases">
        <title>Sphingomonas sp. strain CSW-10.</title>
        <authorList>
            <person name="Chen W.-M."/>
        </authorList>
    </citation>
    <scope>NUCLEOTIDE SEQUENCE [LARGE SCALE GENOMIC DNA]</scope>
    <source>
        <strain evidence="6">FSY-8</strain>
    </source>
</reference>
<dbReference type="PANTHER" id="PTHR46847:SF1">
    <property type="entry name" value="D-ALLOSE-BINDING PERIPLASMIC PROTEIN-RELATED"/>
    <property type="match status" value="1"/>
</dbReference>
<comment type="similarity">
    <text evidence="2">Belongs to the bacterial solute-binding protein 2 family.</text>
</comment>
<evidence type="ECO:0000313" key="5">
    <source>
        <dbReference type="EMBL" id="NBC35826.1"/>
    </source>
</evidence>
<dbReference type="InterPro" id="IPR025997">
    <property type="entry name" value="SBP_2_dom"/>
</dbReference>
<name>A0ABW9XBA1_9SPHN</name>
<dbReference type="Gene3D" id="3.40.50.2300">
    <property type="match status" value="2"/>
</dbReference>
<dbReference type="PANTHER" id="PTHR46847">
    <property type="entry name" value="D-ALLOSE-BINDING PERIPLASMIC PROTEIN-RELATED"/>
    <property type="match status" value="1"/>
</dbReference>
<protein>
    <submittedName>
        <fullName evidence="5">Substrate-binding domain-containing protein</fullName>
    </submittedName>
</protein>
<dbReference type="InterPro" id="IPR028082">
    <property type="entry name" value="Peripla_BP_I"/>
</dbReference>
<evidence type="ECO:0000256" key="3">
    <source>
        <dbReference type="ARBA" id="ARBA00022729"/>
    </source>
</evidence>
<feature type="domain" description="Periplasmic binding protein" evidence="4">
    <location>
        <begin position="30"/>
        <end position="281"/>
    </location>
</feature>
<evidence type="ECO:0000313" key="6">
    <source>
        <dbReference type="Proteomes" id="UP000753724"/>
    </source>
</evidence>
<proteinExistence type="inferred from homology"/>
<comment type="caution">
    <text evidence="5">The sequence shown here is derived from an EMBL/GenBank/DDBJ whole genome shotgun (WGS) entry which is preliminary data.</text>
</comment>
<evidence type="ECO:0000256" key="2">
    <source>
        <dbReference type="ARBA" id="ARBA00007639"/>
    </source>
</evidence>
<organism evidence="5 6">
    <name type="scientific">Novosphingobium ovatum</name>
    <dbReference type="NCBI Taxonomy" id="1908523"/>
    <lineage>
        <taxon>Bacteria</taxon>
        <taxon>Pseudomonadati</taxon>
        <taxon>Pseudomonadota</taxon>
        <taxon>Alphaproteobacteria</taxon>
        <taxon>Sphingomonadales</taxon>
        <taxon>Sphingomonadaceae</taxon>
        <taxon>Novosphingobium</taxon>
    </lineage>
</organism>
<evidence type="ECO:0000256" key="1">
    <source>
        <dbReference type="ARBA" id="ARBA00004196"/>
    </source>
</evidence>
<dbReference type="Proteomes" id="UP000753724">
    <property type="component" value="Unassembled WGS sequence"/>
</dbReference>
<dbReference type="CDD" id="cd19967">
    <property type="entry name" value="PBP1_TmRBP-like"/>
    <property type="match status" value="1"/>
</dbReference>
<dbReference type="RefSeq" id="WP_161717126.1">
    <property type="nucleotide sequence ID" value="NZ_JAAAPO010000002.1"/>
</dbReference>
<keyword evidence="6" id="KW-1185">Reference proteome</keyword>
<dbReference type="SUPFAM" id="SSF53822">
    <property type="entry name" value="Periplasmic binding protein-like I"/>
    <property type="match status" value="1"/>
</dbReference>
<sequence>MKLWALLAAVVAVAGFALWGGGGQAGSRLIVIITPSLDNPFFGQEAAGAEARAKQLGYETLTFSHGDDAFKQSELIDTAIARNAAAIVLDNAGAEASVAAVQKARNAGIAVILIDREIAARGIATAQIVSNNYQGAMLGGQAFAEAMGGKGPYVELVGKESDTNANVRSRGFHEVLDQYPGLKLTARQSANWSQSEAFTKVQSILQAHPEIKGVIAGNDTMAMGAVAALQGAGRADVVVVGFDGSNDVRDAIRDGKAVATVLQPAYRQAQYAVELADRFLKTGSTGMPEKLIMDCILITRANAARLKDFALQPGAR</sequence>
<evidence type="ECO:0000259" key="4">
    <source>
        <dbReference type="Pfam" id="PF13407"/>
    </source>
</evidence>
<dbReference type="EMBL" id="JAAAPO010000002">
    <property type="protein sequence ID" value="NBC35826.1"/>
    <property type="molecule type" value="Genomic_DNA"/>
</dbReference>